<evidence type="ECO:0000256" key="3">
    <source>
        <dbReference type="ARBA" id="ARBA00021585"/>
    </source>
</evidence>
<dbReference type="PANTHER" id="PTHR39638">
    <property type="entry name" value="YCF35"/>
    <property type="match status" value="1"/>
</dbReference>
<keyword evidence="4 5" id="KW-0934">Plastid</keyword>
<evidence type="ECO:0000313" key="5">
    <source>
        <dbReference type="EMBL" id="ARW66553.1"/>
    </source>
</evidence>
<evidence type="ECO:0000256" key="2">
    <source>
        <dbReference type="ARBA" id="ARBA00009068"/>
    </source>
</evidence>
<geneLocation type="chloroplast" evidence="5"/>
<dbReference type="AlphaFoldDB" id="A0A1Z1MKG1"/>
<accession>A0A1Z1MKG1</accession>
<gene>
    <name evidence="5" type="primary">ycf35</name>
</gene>
<dbReference type="PANTHER" id="PTHR39638:SF2">
    <property type="entry name" value="YCF35"/>
    <property type="match status" value="1"/>
</dbReference>
<dbReference type="GO" id="GO:0009536">
    <property type="term" value="C:plastid"/>
    <property type="evidence" value="ECO:0007669"/>
    <property type="project" value="UniProtKB-SubCell"/>
</dbReference>
<comment type="similarity">
    <text evidence="2">Belongs to the ycf35 family.</text>
</comment>
<dbReference type="InterPro" id="IPR009666">
    <property type="entry name" value="Uncharacterised_Ycf35"/>
</dbReference>
<proteinExistence type="inferred from homology"/>
<name>A0A1Z1MKG1_9FLOR</name>
<dbReference type="Pfam" id="PF06868">
    <property type="entry name" value="DUF1257"/>
    <property type="match status" value="1"/>
</dbReference>
<reference evidence="5" key="1">
    <citation type="journal article" date="2017" name="J. Phycol.">
        <title>Analysis of chloroplast genomes and a supermatrix inform reclassification of the Rhodomelaceae (Rhodophyta).</title>
        <authorList>
            <person name="Diaz-Tapia P."/>
            <person name="Maggs C.A."/>
            <person name="West J.A."/>
            <person name="Verbruggen H."/>
        </authorList>
    </citation>
    <scope>NUCLEOTIDE SEQUENCE</scope>
    <source>
        <strain evidence="5">PD1087</strain>
    </source>
</reference>
<dbReference type="EMBL" id="MF101443">
    <property type="protein sequence ID" value="ARW66553.1"/>
    <property type="molecule type" value="Genomic_DNA"/>
</dbReference>
<organism evidence="5">
    <name type="scientific">Dasyclonium flaccidum</name>
    <dbReference type="NCBI Taxonomy" id="2007274"/>
    <lineage>
        <taxon>Eukaryota</taxon>
        <taxon>Rhodophyta</taxon>
        <taxon>Florideophyceae</taxon>
        <taxon>Rhodymeniophycidae</taxon>
        <taxon>Ceramiales</taxon>
        <taxon>Rhodomelaceae</taxon>
        <taxon>Polyzonieae</taxon>
        <taxon>Dasyclonium</taxon>
    </lineage>
</organism>
<dbReference type="RefSeq" id="YP_009397367.1">
    <property type="nucleotide sequence ID" value="NC_035287.1"/>
</dbReference>
<sequence length="137" mass="15797">MSHFSKIKTNISSLSILKKTIHELGFYYNVVNLPSVNQKKASFSDKSNLDIYSSSTLSGVPLCSFIWNDLEYHLIVDVQLWNLHMDFNYFLDKLSQKYAYNMILCQTNMSGFEKINEKINSDGSIIMTIQRWSSSSC</sequence>
<evidence type="ECO:0000256" key="1">
    <source>
        <dbReference type="ARBA" id="ARBA00004474"/>
    </source>
</evidence>
<keyword evidence="5" id="KW-0150">Chloroplast</keyword>
<comment type="subcellular location">
    <subcellularLocation>
        <location evidence="1">Plastid</location>
    </subcellularLocation>
</comment>
<protein>
    <recommendedName>
        <fullName evidence="3">Uncharacterized protein ycf35</fullName>
    </recommendedName>
</protein>
<evidence type="ECO:0000256" key="4">
    <source>
        <dbReference type="ARBA" id="ARBA00022640"/>
    </source>
</evidence>
<dbReference type="GeneID" id="33359716"/>